<dbReference type="PIRSF" id="PIRSF033199">
    <property type="entry name" value="UCP033199"/>
    <property type="match status" value="1"/>
</dbReference>
<proteinExistence type="predicted"/>
<dbReference type="InterPro" id="IPR014580">
    <property type="entry name" value="UCP033199"/>
</dbReference>
<dbReference type="RefSeq" id="WP_289824889.1">
    <property type="nucleotide sequence ID" value="NZ_JAUEIE010000003.1"/>
</dbReference>
<protein>
    <submittedName>
        <fullName evidence="2">DUF2200 domain-containing protein</fullName>
    </submittedName>
</protein>
<reference evidence="2" key="2">
    <citation type="submission" date="2023-08" db="EMBL/GenBank/DDBJ databases">
        <title>Identification and characterization of horizontal gene transfer across gut microbiota members of farm animals based on homology search.</title>
        <authorList>
            <person name="Schwarzerova J."/>
            <person name="Nykrynova M."/>
            <person name="Jureckova K."/>
            <person name="Cejkova D."/>
            <person name="Rychlik I."/>
        </authorList>
    </citation>
    <scope>NUCLEOTIDE SEQUENCE</scope>
    <source>
        <strain evidence="2">ET15</strain>
        <strain evidence="1">ET37</strain>
    </source>
</reference>
<dbReference type="Pfam" id="PF09966">
    <property type="entry name" value="DUF2200"/>
    <property type="match status" value="1"/>
</dbReference>
<gene>
    <name evidence="1" type="ORF">QVN81_04540</name>
    <name evidence="2" type="ORF">QVN84_05075</name>
</gene>
<comment type="caution">
    <text evidence="2">The sequence shown here is derived from an EMBL/GenBank/DDBJ whole genome shotgun (WGS) entry which is preliminary data.</text>
</comment>
<dbReference type="InterPro" id="IPR023204">
    <property type="entry name" value="SP1917_dom_sf"/>
</dbReference>
<dbReference type="Proteomes" id="UP001167831">
    <property type="component" value="Unassembled WGS sequence"/>
</dbReference>
<organism evidence="2 4">
    <name type="scientific">Leyella lascolaii</name>
    <dbReference type="NCBI Taxonomy" id="1776379"/>
    <lineage>
        <taxon>Bacteria</taxon>
        <taxon>Pseudomonadati</taxon>
        <taxon>Bacteroidota</taxon>
        <taxon>Bacteroidia</taxon>
        <taxon>Bacteroidales</taxon>
        <taxon>Prevotellaceae</taxon>
        <taxon>Leyella</taxon>
    </lineage>
</organism>
<evidence type="ECO:0000313" key="4">
    <source>
        <dbReference type="Proteomes" id="UP001168478"/>
    </source>
</evidence>
<sequence length="121" mass="13928">MNPEKVYQMPLSKVYPLLVAKVERKGRSENEVLEIIRWLTGYTPEEVAGLLSMGITYGEFFHNAPHMNPDRMLIKGTVCGVRVENIAEPLMREIRYLDKLVDELAKGKGMDMILRKSFTDR</sequence>
<evidence type="ECO:0000313" key="1">
    <source>
        <dbReference type="EMBL" id="MDN0022294.1"/>
    </source>
</evidence>
<keyword evidence="3" id="KW-1185">Reference proteome</keyword>
<dbReference type="Gene3D" id="1.10.8.290">
    <property type="entry name" value="uncharacterized protein sp1917 domain"/>
    <property type="match status" value="1"/>
</dbReference>
<accession>A0AAW7JND5</accession>
<evidence type="ECO:0000313" key="3">
    <source>
        <dbReference type="Proteomes" id="UP001167831"/>
    </source>
</evidence>
<reference evidence="2" key="1">
    <citation type="submission" date="2023-06" db="EMBL/GenBank/DDBJ databases">
        <authorList>
            <person name="Zeman M."/>
            <person name="Kubasova T."/>
            <person name="Jahodarova E."/>
            <person name="Nykrynova M."/>
            <person name="Rychlik I."/>
        </authorList>
    </citation>
    <scope>NUCLEOTIDE SEQUENCE</scope>
    <source>
        <strain evidence="2">ET15</strain>
        <strain evidence="1">ET37</strain>
    </source>
</reference>
<dbReference type="AlphaFoldDB" id="A0AAW7JND5"/>
<dbReference type="EMBL" id="JAUEIF010000003">
    <property type="protein sequence ID" value="MDN0024893.1"/>
    <property type="molecule type" value="Genomic_DNA"/>
</dbReference>
<name>A0AAW7JND5_9BACT</name>
<dbReference type="EMBL" id="JAUEIE010000003">
    <property type="protein sequence ID" value="MDN0022294.1"/>
    <property type="molecule type" value="Genomic_DNA"/>
</dbReference>
<dbReference type="Proteomes" id="UP001168478">
    <property type="component" value="Unassembled WGS sequence"/>
</dbReference>
<evidence type="ECO:0000313" key="2">
    <source>
        <dbReference type="EMBL" id="MDN0024893.1"/>
    </source>
</evidence>